<evidence type="ECO:0008006" key="3">
    <source>
        <dbReference type="Google" id="ProtNLM"/>
    </source>
</evidence>
<evidence type="ECO:0000313" key="1">
    <source>
        <dbReference type="EMBL" id="ADY01275.1"/>
    </source>
</evidence>
<dbReference type="GeneID" id="10288720"/>
<evidence type="ECO:0000313" key="2">
    <source>
        <dbReference type="Proteomes" id="UP000007485"/>
    </source>
</evidence>
<keyword evidence="2" id="KW-1185">Reference proteome</keyword>
<dbReference type="InterPro" id="IPR021109">
    <property type="entry name" value="Peptidase_aspartic_dom_sf"/>
</dbReference>
<reference evidence="1 2" key="1">
    <citation type="journal article" date="2011" name="J. Bacteriol.">
        <title>Complete genome sequence of 'Vulcanisaeta moutnovskia' strain 768-28, a novel member of the hyperthermophilic crenarchaeal genus vulcanisaeta.</title>
        <authorList>
            <person name="Gumerov V.M."/>
            <person name="Mardanov A.V."/>
            <person name="Beletsky A.V."/>
            <person name="Prokofeva M.I."/>
            <person name="Bonch-Osmolovskaya E.A."/>
            <person name="Ravin N.V."/>
            <person name="Skryabin K.G."/>
        </authorList>
    </citation>
    <scope>NUCLEOTIDE SEQUENCE [LARGE SCALE GENOMIC DNA]</scope>
    <source>
        <strain evidence="1 2">768-28</strain>
    </source>
</reference>
<dbReference type="STRING" id="985053.VMUT_1068"/>
<proteinExistence type="predicted"/>
<dbReference type="Proteomes" id="UP000007485">
    <property type="component" value="Chromosome"/>
</dbReference>
<protein>
    <recommendedName>
        <fullName evidence="3">Peptidase A2 domain-containing protein</fullName>
    </recommendedName>
</protein>
<dbReference type="EMBL" id="CP002529">
    <property type="protein sequence ID" value="ADY01275.1"/>
    <property type="molecule type" value="Genomic_DNA"/>
</dbReference>
<dbReference type="KEGG" id="vmo:VMUT_1068"/>
<accession>F0QXW2</accession>
<dbReference type="HOGENOM" id="CLU_164506_0_0_2"/>
<gene>
    <name evidence="1" type="ordered locus">VMUT_1068</name>
</gene>
<organism evidence="1 2">
    <name type="scientific">Vulcanisaeta moutnovskia (strain 768-28)</name>
    <dbReference type="NCBI Taxonomy" id="985053"/>
    <lineage>
        <taxon>Archaea</taxon>
        <taxon>Thermoproteota</taxon>
        <taxon>Thermoprotei</taxon>
        <taxon>Thermoproteales</taxon>
        <taxon>Thermoproteaceae</taxon>
        <taxon>Vulcanisaeta</taxon>
    </lineage>
</organism>
<dbReference type="AlphaFoldDB" id="F0QXW2"/>
<sequence>MGSVVVDAEVRGPGGGVGLRVLVDTGFYGDIITTPEKAQGLGMEFKYERVGRLPDGSIVKVKYGGGEIKVKDSVTYGDVEVWPNLKLPTNVDALLGVTALEKFEFRVGSKTGRLERAEPYLL</sequence>
<dbReference type="eggNOG" id="arCOG03742">
    <property type="taxonomic scope" value="Archaea"/>
</dbReference>
<dbReference type="OrthoDB" id="27715at2157"/>
<name>F0QXW2_VULM7</name>
<dbReference type="Gene3D" id="2.40.70.10">
    <property type="entry name" value="Acid Proteases"/>
    <property type="match status" value="1"/>
</dbReference>
<dbReference type="RefSeq" id="WP_013604437.1">
    <property type="nucleotide sequence ID" value="NC_015151.1"/>
</dbReference>